<feature type="transmembrane region" description="Helical" evidence="9">
    <location>
        <begin position="463"/>
        <end position="486"/>
    </location>
</feature>
<dbReference type="SUPFAM" id="SSF161070">
    <property type="entry name" value="SNF-like"/>
    <property type="match status" value="1"/>
</dbReference>
<keyword evidence="6 9" id="KW-1133">Transmembrane helix</keyword>
<feature type="transmembrane region" description="Helical" evidence="9">
    <location>
        <begin position="506"/>
        <end position="528"/>
    </location>
</feature>
<dbReference type="InterPro" id="IPR000175">
    <property type="entry name" value="Na/ntran_symport"/>
</dbReference>
<feature type="transmembrane region" description="Helical" evidence="9">
    <location>
        <begin position="84"/>
        <end position="105"/>
    </location>
</feature>
<organism evidence="10 11">
    <name type="scientific">Cordylochernes scorpioides</name>
    <dbReference type="NCBI Taxonomy" id="51811"/>
    <lineage>
        <taxon>Eukaryota</taxon>
        <taxon>Metazoa</taxon>
        <taxon>Ecdysozoa</taxon>
        <taxon>Arthropoda</taxon>
        <taxon>Chelicerata</taxon>
        <taxon>Arachnida</taxon>
        <taxon>Pseudoscorpiones</taxon>
        <taxon>Cheliferoidea</taxon>
        <taxon>Chernetidae</taxon>
        <taxon>Cordylochernes</taxon>
    </lineage>
</organism>
<dbReference type="NCBIfam" id="NF037979">
    <property type="entry name" value="Na_transp"/>
    <property type="match status" value="1"/>
</dbReference>
<dbReference type="Proteomes" id="UP001235939">
    <property type="component" value="Chromosome 02"/>
</dbReference>
<dbReference type="EMBL" id="CP092864">
    <property type="protein sequence ID" value="UYV62770.1"/>
    <property type="molecule type" value="Genomic_DNA"/>
</dbReference>
<dbReference type="PANTHER" id="PTHR11616">
    <property type="entry name" value="SODIUM/CHLORIDE DEPENDENT TRANSPORTER"/>
    <property type="match status" value="1"/>
</dbReference>
<proteinExistence type="inferred from homology"/>
<comment type="similarity">
    <text evidence="2 8">Belongs to the sodium:neurotransmitter symporter (SNF) (TC 2.A.22) family.</text>
</comment>
<evidence type="ECO:0000256" key="9">
    <source>
        <dbReference type="SAM" id="Phobius"/>
    </source>
</evidence>
<evidence type="ECO:0000256" key="6">
    <source>
        <dbReference type="ARBA" id="ARBA00022989"/>
    </source>
</evidence>
<feature type="transmembrane region" description="Helical" evidence="9">
    <location>
        <begin position="332"/>
        <end position="353"/>
    </location>
</feature>
<dbReference type="PROSITE" id="PS00610">
    <property type="entry name" value="NA_NEUROTRAN_SYMP_1"/>
    <property type="match status" value="1"/>
</dbReference>
<dbReference type="InterPro" id="IPR037272">
    <property type="entry name" value="SNS_sf"/>
</dbReference>
<feature type="transmembrane region" description="Helical" evidence="9">
    <location>
        <begin position="295"/>
        <end position="320"/>
    </location>
</feature>
<evidence type="ECO:0000256" key="4">
    <source>
        <dbReference type="ARBA" id="ARBA00022692"/>
    </source>
</evidence>
<keyword evidence="3 8" id="KW-0813">Transport</keyword>
<dbReference type="PROSITE" id="PS50267">
    <property type="entry name" value="NA_NEUROTRAN_SYMP_3"/>
    <property type="match status" value="1"/>
</dbReference>
<sequence length="580" mass="64672">MSRDGNHYEATPCAEAMIRTEFRVLQPKVSECSSGSGSSDDVPGRGQWTGKLDFLFSCINYAVGLGNVWRFPYLCYENGGGAFLLPYIICLFICGIPAFFLEVSIGQYLSAGGIGVWELVPIFKGVGFASITIVFLYNIYYVIIVAWIICYLVSSFTVNLPWSSCDNWWNTDSCVELDFVNSTVFNATAALHEPVSSSVSEFWERRVLGNLTSGMHDLGSLNFELSGYLLLAWALVYVVICRGLDKSGKIIWFTALFPYVTLTSLLIRGLTLEGAQTGVLYYLTPTWSKLLEAKVWVAAATQVFFTFGIGFGSVITLGSYNKFHHNYFRDSFILCFVNPGTSVLAGFVIFSVLGHLSYIQGVPVEDVVKAGPGLAFLTYPEVVSYLPVAPLWAVLFFLMLLVLGVDSQFCTVEALVTGLVDEWPSRLRPHRKLFTLLVCFCLFLLGLPMVTQGGIYLFRLMDFYSASGITLLFTVFFQTIAISWIYGVDRMGSNIKNMIGHSPNMYFLFAWKYSIPAVTMAIVIFSIVRYEPLVYADDYVYPLWGNLLGWMMGLTSMVWVPLYAIYFLATSSGSLKEVST</sequence>
<dbReference type="PRINTS" id="PR00176">
    <property type="entry name" value="NANEUSMPORT"/>
</dbReference>
<gene>
    <name evidence="10" type="ORF">LAZ67_2001886</name>
</gene>
<evidence type="ECO:0000256" key="2">
    <source>
        <dbReference type="ARBA" id="ARBA00006459"/>
    </source>
</evidence>
<feature type="transmembrane region" description="Helical" evidence="9">
    <location>
        <begin position="433"/>
        <end position="457"/>
    </location>
</feature>
<accession>A0ABY6K2J6</accession>
<feature type="transmembrane region" description="Helical" evidence="9">
    <location>
        <begin position="225"/>
        <end position="244"/>
    </location>
</feature>
<keyword evidence="5 8" id="KW-0769">Symport</keyword>
<comment type="subcellular location">
    <subcellularLocation>
        <location evidence="1">Membrane</location>
        <topology evidence="1">Multi-pass membrane protein</topology>
    </subcellularLocation>
</comment>
<keyword evidence="7 9" id="KW-0472">Membrane</keyword>
<name>A0ABY6K2J6_9ARAC</name>
<evidence type="ECO:0000313" key="11">
    <source>
        <dbReference type="Proteomes" id="UP001235939"/>
    </source>
</evidence>
<evidence type="ECO:0000313" key="10">
    <source>
        <dbReference type="EMBL" id="UYV62770.1"/>
    </source>
</evidence>
<evidence type="ECO:0000256" key="1">
    <source>
        <dbReference type="ARBA" id="ARBA00004141"/>
    </source>
</evidence>
<dbReference type="PROSITE" id="PS00754">
    <property type="entry name" value="NA_NEUROTRAN_SYMP_2"/>
    <property type="match status" value="1"/>
</dbReference>
<keyword evidence="4 8" id="KW-0812">Transmembrane</keyword>
<evidence type="ECO:0000256" key="5">
    <source>
        <dbReference type="ARBA" id="ARBA00022847"/>
    </source>
</evidence>
<evidence type="ECO:0000256" key="8">
    <source>
        <dbReference type="RuleBase" id="RU003732"/>
    </source>
</evidence>
<protein>
    <recommendedName>
        <fullName evidence="8">Transporter</fullName>
    </recommendedName>
</protein>
<feature type="transmembrane region" description="Helical" evidence="9">
    <location>
        <begin position="126"/>
        <end position="154"/>
    </location>
</feature>
<dbReference type="Pfam" id="PF00209">
    <property type="entry name" value="SNF"/>
    <property type="match status" value="1"/>
</dbReference>
<dbReference type="PANTHER" id="PTHR11616:SF309">
    <property type="entry name" value="TRANSPORTER"/>
    <property type="match status" value="1"/>
</dbReference>
<evidence type="ECO:0000256" key="3">
    <source>
        <dbReference type="ARBA" id="ARBA00022448"/>
    </source>
</evidence>
<reference evidence="10 11" key="1">
    <citation type="submission" date="2022-01" db="EMBL/GenBank/DDBJ databases">
        <title>A chromosomal length assembly of Cordylochernes scorpioides.</title>
        <authorList>
            <person name="Zeh D."/>
            <person name="Zeh J."/>
        </authorList>
    </citation>
    <scope>NUCLEOTIDE SEQUENCE [LARGE SCALE GENOMIC DNA]</scope>
    <source>
        <strain evidence="10">IN4F17</strain>
        <tissue evidence="10">Whole Body</tissue>
    </source>
</reference>
<evidence type="ECO:0000256" key="7">
    <source>
        <dbReference type="ARBA" id="ARBA00023136"/>
    </source>
</evidence>
<feature type="transmembrane region" description="Helical" evidence="9">
    <location>
        <begin position="382"/>
        <end position="403"/>
    </location>
</feature>
<feature type="transmembrane region" description="Helical" evidence="9">
    <location>
        <begin position="548"/>
        <end position="569"/>
    </location>
</feature>
<keyword evidence="11" id="KW-1185">Reference proteome</keyword>
<feature type="transmembrane region" description="Helical" evidence="9">
    <location>
        <begin position="256"/>
        <end position="283"/>
    </location>
</feature>